<dbReference type="PANTHER" id="PTHR35894:SF1">
    <property type="entry name" value="PHOSPHORIBULOKINASE _ URIDINE KINASE FAMILY"/>
    <property type="match status" value="1"/>
</dbReference>
<dbReference type="RefSeq" id="WP_274690928.1">
    <property type="nucleotide sequence ID" value="NZ_JAPMOU010000038.1"/>
</dbReference>
<dbReference type="InterPro" id="IPR017466">
    <property type="entry name" value="XrtA-assoc_ATPase-like"/>
</dbReference>
<reference evidence="2 3" key="1">
    <citation type="submission" date="2022-11" db="EMBL/GenBank/DDBJ databases">
        <title>Spartinivicinus poritis sp. nov., isolated from scleractinian coral Porites lutea.</title>
        <authorList>
            <person name="Zhang G."/>
            <person name="Cai L."/>
            <person name="Wei Q."/>
        </authorList>
    </citation>
    <scope>NUCLEOTIDE SEQUENCE [LARGE SCALE GENOMIC DNA]</scope>
    <source>
        <strain evidence="2 3">A2-2</strain>
    </source>
</reference>
<protein>
    <submittedName>
        <fullName evidence="2">XrtA-associated ATPase</fullName>
    </submittedName>
</protein>
<dbReference type="Proteomes" id="UP001528823">
    <property type="component" value="Unassembled WGS sequence"/>
</dbReference>
<accession>A0ABT5UE15</accession>
<keyword evidence="3" id="KW-1185">Reference proteome</keyword>
<dbReference type="SUPFAM" id="SSF52540">
    <property type="entry name" value="P-loop containing nucleoside triphosphate hydrolases"/>
    <property type="match status" value="1"/>
</dbReference>
<dbReference type="InterPro" id="IPR052026">
    <property type="entry name" value="ExeA_AAA_ATPase_DNA-bind"/>
</dbReference>
<feature type="domain" description="AAA+ ATPase" evidence="1">
    <location>
        <begin position="42"/>
        <end position="212"/>
    </location>
</feature>
<dbReference type="InterPro" id="IPR003593">
    <property type="entry name" value="AAA+_ATPase"/>
</dbReference>
<dbReference type="Gene3D" id="3.40.50.300">
    <property type="entry name" value="P-loop containing nucleotide triphosphate hydrolases"/>
    <property type="match status" value="1"/>
</dbReference>
<evidence type="ECO:0000313" key="2">
    <source>
        <dbReference type="EMBL" id="MDE1464603.1"/>
    </source>
</evidence>
<dbReference type="PANTHER" id="PTHR35894">
    <property type="entry name" value="GENERAL SECRETION PATHWAY PROTEIN A-RELATED"/>
    <property type="match status" value="1"/>
</dbReference>
<dbReference type="NCBIfam" id="TIGR03015">
    <property type="entry name" value="pepcterm_ATPase"/>
    <property type="match status" value="1"/>
</dbReference>
<sequence length="359" mass="41063">MYETFYNLTGKPFQLSPDPRFFFNSRGHSRAMSYLRYGLGQCEGFIIITGDIGTGKTTLIRNLFAELDQTRIIAANIVTTRLGADDLIKMITSAFNLPYEGMSKTALLRQFEEFLRECDRRGKRVLLVVDEVQNLPAASVEELRMLSNFQINNQPLLQSFLLGQQEFRQTIQSQGMEQLRQRVIASCHLSGLDESETREYIIHRMKHVGWDNDPIIPEQSFIDIHQLTDGVPRRINVFCDRLLLFGYLEETHELTPEVVKLVAEEMKEEVSSPFNSVKEVRASMEHDIAQEVQKLQQIAQQVTSASENSEQKPADVYSEGLEVADPNKIQNIRYTIESLEIAIASRLNTLKQLVDSIEK</sequence>
<comment type="caution">
    <text evidence="2">The sequence shown here is derived from an EMBL/GenBank/DDBJ whole genome shotgun (WGS) entry which is preliminary data.</text>
</comment>
<dbReference type="InterPro" id="IPR027417">
    <property type="entry name" value="P-loop_NTPase"/>
</dbReference>
<organism evidence="2 3">
    <name type="scientific">Spartinivicinus poritis</name>
    <dbReference type="NCBI Taxonomy" id="2994640"/>
    <lineage>
        <taxon>Bacteria</taxon>
        <taxon>Pseudomonadati</taxon>
        <taxon>Pseudomonadota</taxon>
        <taxon>Gammaproteobacteria</taxon>
        <taxon>Oceanospirillales</taxon>
        <taxon>Zooshikellaceae</taxon>
        <taxon>Spartinivicinus</taxon>
    </lineage>
</organism>
<evidence type="ECO:0000313" key="3">
    <source>
        <dbReference type="Proteomes" id="UP001528823"/>
    </source>
</evidence>
<proteinExistence type="predicted"/>
<dbReference type="InterPro" id="IPR049945">
    <property type="entry name" value="AAA_22"/>
</dbReference>
<dbReference type="Pfam" id="PF13401">
    <property type="entry name" value="AAA_22"/>
    <property type="match status" value="1"/>
</dbReference>
<name>A0ABT5UE15_9GAMM</name>
<gene>
    <name evidence="2" type="ORF">ORQ98_21805</name>
</gene>
<evidence type="ECO:0000259" key="1">
    <source>
        <dbReference type="SMART" id="SM00382"/>
    </source>
</evidence>
<dbReference type="SMART" id="SM00382">
    <property type="entry name" value="AAA"/>
    <property type="match status" value="1"/>
</dbReference>
<dbReference type="EMBL" id="JAPMOU010000038">
    <property type="protein sequence ID" value="MDE1464603.1"/>
    <property type="molecule type" value="Genomic_DNA"/>
</dbReference>